<evidence type="ECO:0000313" key="7">
    <source>
        <dbReference type="EMBL" id="ENO14131.2"/>
    </source>
</evidence>
<comment type="similarity">
    <text evidence="1">Belongs to the EcnA/EcnB lipoprotein family.</text>
</comment>
<gene>
    <name evidence="7" type="ORF">J057_22095</name>
</gene>
<reference evidence="7 8" key="1">
    <citation type="journal article" date="2013" name="Genome Announc.">
        <title>Genome Sequence of the Polycyclic Aromatic Hydrocarbon-Degrading Bacterium Strain Marinobacter nanhaiticus D15-8WT.</title>
        <authorList>
            <person name="Cui Z."/>
            <person name="Gao W."/>
            <person name="Li Q."/>
            <person name="Xu G."/>
            <person name="Zheng L."/>
        </authorList>
    </citation>
    <scope>NUCLEOTIDE SEQUENCE [LARGE SCALE GENOMIC DNA]</scope>
    <source>
        <strain evidence="7 8">D15-8W</strain>
    </source>
</reference>
<evidence type="ECO:0000256" key="6">
    <source>
        <dbReference type="ARBA" id="ARBA00023288"/>
    </source>
</evidence>
<dbReference type="Pfam" id="PF08085">
    <property type="entry name" value="Entericidin"/>
    <property type="match status" value="1"/>
</dbReference>
<evidence type="ECO:0000256" key="3">
    <source>
        <dbReference type="ARBA" id="ARBA00022729"/>
    </source>
</evidence>
<keyword evidence="6" id="KW-0449">Lipoprotein</keyword>
<organism evidence="7 8">
    <name type="scientific">Marinobacter nanhaiticus D15-8W</name>
    <dbReference type="NCBI Taxonomy" id="626887"/>
    <lineage>
        <taxon>Bacteria</taxon>
        <taxon>Pseudomonadati</taxon>
        <taxon>Pseudomonadota</taxon>
        <taxon>Gammaproteobacteria</taxon>
        <taxon>Pseudomonadales</taxon>
        <taxon>Marinobacteraceae</taxon>
        <taxon>Marinobacter</taxon>
    </lineage>
</organism>
<sequence length="52" mass="5532">MIMITEQTWKIALRSFFLVLAIGGGLAGCNTMEGAGDDIEAAGENIEEEAED</sequence>
<dbReference type="PATRIC" id="fig|626887.3.peg.4421"/>
<evidence type="ECO:0000256" key="1">
    <source>
        <dbReference type="ARBA" id="ARBA00010296"/>
    </source>
</evidence>
<dbReference type="GO" id="GO:0016020">
    <property type="term" value="C:membrane"/>
    <property type="evidence" value="ECO:0007669"/>
    <property type="project" value="InterPro"/>
</dbReference>
<keyword evidence="5" id="KW-0564">Palmitate</keyword>
<dbReference type="AlphaFoldDB" id="N6WRD2"/>
<keyword evidence="3" id="KW-0732">Signal</keyword>
<keyword evidence="8" id="KW-1185">Reference proteome</keyword>
<dbReference type="GO" id="GO:0009636">
    <property type="term" value="P:response to toxic substance"/>
    <property type="evidence" value="ECO:0007669"/>
    <property type="project" value="InterPro"/>
</dbReference>
<dbReference type="EMBL" id="APLQ01000014">
    <property type="protein sequence ID" value="ENO14131.2"/>
    <property type="molecule type" value="Genomic_DNA"/>
</dbReference>
<accession>N6WRD2</accession>
<proteinExistence type="inferred from homology"/>
<keyword evidence="4" id="KW-0472">Membrane</keyword>
<dbReference type="Proteomes" id="UP000013165">
    <property type="component" value="Unassembled WGS sequence"/>
</dbReference>
<evidence type="ECO:0000313" key="8">
    <source>
        <dbReference type="Proteomes" id="UP000013165"/>
    </source>
</evidence>
<protein>
    <submittedName>
        <fullName evidence="7">Entericidin, EcnA/B family</fullName>
    </submittedName>
</protein>
<keyword evidence="2" id="KW-1003">Cell membrane</keyword>
<dbReference type="InterPro" id="IPR012556">
    <property type="entry name" value="Entericidin"/>
</dbReference>
<dbReference type="HOGENOM" id="CLU_193827_8_2_6"/>
<evidence type="ECO:0000256" key="5">
    <source>
        <dbReference type="ARBA" id="ARBA00023139"/>
    </source>
</evidence>
<name>N6WRD2_9GAMM</name>
<evidence type="ECO:0000256" key="2">
    <source>
        <dbReference type="ARBA" id="ARBA00022475"/>
    </source>
</evidence>
<comment type="caution">
    <text evidence="7">The sequence shown here is derived from an EMBL/GenBank/DDBJ whole genome shotgun (WGS) entry which is preliminary data.</text>
</comment>
<evidence type="ECO:0000256" key="4">
    <source>
        <dbReference type="ARBA" id="ARBA00023136"/>
    </source>
</evidence>